<protein>
    <submittedName>
        <fullName evidence="1">Uncharacterized protein</fullName>
    </submittedName>
</protein>
<organism evidence="1 2">
    <name type="scientific">Nitzschia inconspicua</name>
    <dbReference type="NCBI Taxonomy" id="303405"/>
    <lineage>
        <taxon>Eukaryota</taxon>
        <taxon>Sar</taxon>
        <taxon>Stramenopiles</taxon>
        <taxon>Ochrophyta</taxon>
        <taxon>Bacillariophyta</taxon>
        <taxon>Bacillariophyceae</taxon>
        <taxon>Bacillariophycidae</taxon>
        <taxon>Bacillariales</taxon>
        <taxon>Bacillariaceae</taxon>
        <taxon>Nitzschia</taxon>
    </lineage>
</organism>
<gene>
    <name evidence="1" type="ORF">IV203_007821</name>
</gene>
<keyword evidence="2" id="KW-1185">Reference proteome</keyword>
<evidence type="ECO:0000313" key="2">
    <source>
        <dbReference type="Proteomes" id="UP000693970"/>
    </source>
</evidence>
<evidence type="ECO:0000313" key="1">
    <source>
        <dbReference type="EMBL" id="KAG7351773.1"/>
    </source>
</evidence>
<name>A0A9K3KXR8_9STRA</name>
<comment type="caution">
    <text evidence="1">The sequence shown here is derived from an EMBL/GenBank/DDBJ whole genome shotgun (WGS) entry which is preliminary data.</text>
</comment>
<dbReference type="AlphaFoldDB" id="A0A9K3KXR8"/>
<reference evidence="1" key="1">
    <citation type="journal article" date="2021" name="Sci. Rep.">
        <title>Diploid genomic architecture of Nitzschia inconspicua, an elite biomass production diatom.</title>
        <authorList>
            <person name="Oliver A."/>
            <person name="Podell S."/>
            <person name="Pinowska A."/>
            <person name="Traller J.C."/>
            <person name="Smith S.R."/>
            <person name="McClure R."/>
            <person name="Beliaev A."/>
            <person name="Bohutskyi P."/>
            <person name="Hill E.A."/>
            <person name="Rabines A."/>
            <person name="Zheng H."/>
            <person name="Allen L.Z."/>
            <person name="Kuo A."/>
            <person name="Grigoriev I.V."/>
            <person name="Allen A.E."/>
            <person name="Hazlebeck D."/>
            <person name="Allen E.E."/>
        </authorList>
    </citation>
    <scope>NUCLEOTIDE SEQUENCE</scope>
    <source>
        <strain evidence="1">Hildebrandi</strain>
    </source>
</reference>
<dbReference type="EMBL" id="JAGRRH010000017">
    <property type="protein sequence ID" value="KAG7351773.1"/>
    <property type="molecule type" value="Genomic_DNA"/>
</dbReference>
<reference evidence="1" key="2">
    <citation type="submission" date="2021-04" db="EMBL/GenBank/DDBJ databases">
        <authorList>
            <person name="Podell S."/>
        </authorList>
    </citation>
    <scope>NUCLEOTIDE SEQUENCE</scope>
    <source>
        <strain evidence="1">Hildebrandi</strain>
    </source>
</reference>
<accession>A0A9K3KXR8</accession>
<proteinExistence type="predicted"/>
<dbReference type="Proteomes" id="UP000693970">
    <property type="component" value="Unassembled WGS sequence"/>
</dbReference>
<dbReference type="OrthoDB" id="1924787at2759"/>
<sequence length="155" mass="17853">MGCVDNLSCVQLWPEISLGNDDSLTSWPVDVCQWSCPIRYRYRTSSWNKNNNNNNKPVHCLLQQQKQQQQQTSPLPNFFINGTLASNVSWFVAEKAFQIGDTWSVEESYPFIDQIEYRIFVMEILGNSSTLTDLSPFLPTLESLLKITVLLEEKK</sequence>